<evidence type="ECO:0000313" key="2">
    <source>
        <dbReference type="Proteomes" id="UP000054925"/>
    </source>
</evidence>
<reference evidence="1" key="1">
    <citation type="submission" date="2016-01" db="EMBL/GenBank/DDBJ databases">
        <authorList>
            <person name="Peeters C."/>
        </authorList>
    </citation>
    <scope>NUCLEOTIDE SEQUENCE [LARGE SCALE GENOMIC DNA]</scope>
    <source>
        <strain evidence="1">LMG 22937</strain>
    </source>
</reference>
<name>A0A158KQA5_9BURK</name>
<dbReference type="AlphaFoldDB" id="A0A158KQA5"/>
<dbReference type="RefSeq" id="WP_268808127.1">
    <property type="nucleotide sequence ID" value="NZ_FCOL02000093.1"/>
</dbReference>
<proteinExistence type="predicted"/>
<gene>
    <name evidence="1" type="ORF">AWB67_06359</name>
</gene>
<sequence>MDRIHSFHVRASSGRTDAEVVLELARTMSAWFFAEGELVRVT</sequence>
<comment type="caution">
    <text evidence="1">The sequence shown here is derived from an EMBL/GenBank/DDBJ whole genome shotgun (WGS) entry which is preliminary data.</text>
</comment>
<dbReference type="Proteomes" id="UP000054925">
    <property type="component" value="Unassembled WGS sequence"/>
</dbReference>
<organism evidence="1 2">
    <name type="scientific">Caballeronia terrestris</name>
    <dbReference type="NCBI Taxonomy" id="1226301"/>
    <lineage>
        <taxon>Bacteria</taxon>
        <taxon>Pseudomonadati</taxon>
        <taxon>Pseudomonadota</taxon>
        <taxon>Betaproteobacteria</taxon>
        <taxon>Burkholderiales</taxon>
        <taxon>Burkholderiaceae</taxon>
        <taxon>Caballeronia</taxon>
    </lineage>
</organism>
<accession>A0A158KQA5</accession>
<dbReference type="EMBL" id="FCOL02000093">
    <property type="protein sequence ID" value="SAL83264.1"/>
    <property type="molecule type" value="Genomic_DNA"/>
</dbReference>
<keyword evidence="2" id="KW-1185">Reference proteome</keyword>
<protein>
    <submittedName>
        <fullName evidence="1">Uncharacterized protein</fullName>
    </submittedName>
</protein>
<evidence type="ECO:0000313" key="1">
    <source>
        <dbReference type="EMBL" id="SAL83264.1"/>
    </source>
</evidence>